<reference evidence="1 2" key="1">
    <citation type="submission" date="2018-10" db="EMBL/GenBank/DDBJ databases">
        <title>Draft genome sequence of the microsporidian Tubulinosema ratisbonensis.</title>
        <authorList>
            <person name="Polonais V."/>
            <person name="Peyretaillade E."/>
            <person name="Niehus S."/>
            <person name="Wawrzyniak I."/>
            <person name="Franchet A."/>
            <person name="Gaspin C."/>
            <person name="Reichstadt M."/>
            <person name="Belser C."/>
            <person name="Labadie K."/>
            <person name="Delbac F."/>
            <person name="Ferrandon D."/>
        </authorList>
    </citation>
    <scope>NUCLEOTIDE SEQUENCE [LARGE SCALE GENOMIC DNA]</scope>
    <source>
        <strain evidence="1 2">Franzen</strain>
    </source>
</reference>
<name>A0A437AH80_9MICR</name>
<sequence>MKRLNLKQNDIVRKLNNLNVKKVLHKEKGDFIRDAKQITQLYIKYKHNPNFKHFIKYLIENLVVECESSVINDLANNLKRLFSKKVNENVNEKRDF</sequence>
<dbReference type="VEuPathDB" id="MicrosporidiaDB:TUBRATIS_30890"/>
<evidence type="ECO:0000313" key="1">
    <source>
        <dbReference type="EMBL" id="RVD90480.1"/>
    </source>
</evidence>
<dbReference type="AlphaFoldDB" id="A0A437AH80"/>
<accession>A0A437AH80</accession>
<dbReference type="OrthoDB" id="2190068at2759"/>
<protein>
    <submittedName>
        <fullName evidence="1">Uncharacterized protein</fullName>
    </submittedName>
</protein>
<proteinExistence type="predicted"/>
<gene>
    <name evidence="1" type="ORF">TUBRATIS_30890</name>
</gene>
<dbReference type="Proteomes" id="UP000282876">
    <property type="component" value="Unassembled WGS sequence"/>
</dbReference>
<comment type="caution">
    <text evidence="1">The sequence shown here is derived from an EMBL/GenBank/DDBJ whole genome shotgun (WGS) entry which is preliminary data.</text>
</comment>
<keyword evidence="2" id="KW-1185">Reference proteome</keyword>
<evidence type="ECO:0000313" key="2">
    <source>
        <dbReference type="Proteomes" id="UP000282876"/>
    </source>
</evidence>
<organism evidence="1 2">
    <name type="scientific">Tubulinosema ratisbonensis</name>
    <dbReference type="NCBI Taxonomy" id="291195"/>
    <lineage>
        <taxon>Eukaryota</taxon>
        <taxon>Fungi</taxon>
        <taxon>Fungi incertae sedis</taxon>
        <taxon>Microsporidia</taxon>
        <taxon>Tubulinosematoidea</taxon>
        <taxon>Tubulinosematidae</taxon>
        <taxon>Tubulinosema</taxon>
    </lineage>
</organism>
<dbReference type="Gene3D" id="1.10.246.60">
    <property type="entry name" value="Eukaryotic translation initiation factor 3 like domains"/>
    <property type="match status" value="1"/>
</dbReference>
<dbReference type="EMBL" id="RCSS01000939">
    <property type="protein sequence ID" value="RVD90480.1"/>
    <property type="molecule type" value="Genomic_DNA"/>
</dbReference>
<dbReference type="InterPro" id="IPR023194">
    <property type="entry name" value="eIF3-like_dom_sf"/>
</dbReference>